<dbReference type="EC" id="5.3.1.24" evidence="3 9"/>
<dbReference type="InterPro" id="IPR044643">
    <property type="entry name" value="TrpF_fam"/>
</dbReference>
<dbReference type="InterPro" id="IPR011060">
    <property type="entry name" value="RibuloseP-bd_barrel"/>
</dbReference>
<dbReference type="PANTHER" id="PTHR42894:SF1">
    <property type="entry name" value="N-(5'-PHOSPHORIBOSYL)ANTHRANILATE ISOMERASE"/>
    <property type="match status" value="1"/>
</dbReference>
<organism evidence="12 13">
    <name type="scientific">Luteimonas vadosa</name>
    <dbReference type="NCBI Taxonomy" id="1165507"/>
    <lineage>
        <taxon>Bacteria</taxon>
        <taxon>Pseudomonadati</taxon>
        <taxon>Pseudomonadota</taxon>
        <taxon>Gammaproteobacteria</taxon>
        <taxon>Lysobacterales</taxon>
        <taxon>Lysobacteraceae</taxon>
        <taxon>Luteimonas</taxon>
    </lineage>
</organism>
<dbReference type="Gene3D" id="3.20.20.70">
    <property type="entry name" value="Aldolase class I"/>
    <property type="match status" value="1"/>
</dbReference>
<evidence type="ECO:0000256" key="4">
    <source>
        <dbReference type="ARBA" id="ARBA00022272"/>
    </source>
</evidence>
<evidence type="ECO:0000256" key="1">
    <source>
        <dbReference type="ARBA" id="ARBA00001164"/>
    </source>
</evidence>
<dbReference type="EMBL" id="BAABJY010000002">
    <property type="protein sequence ID" value="GAA4864157.1"/>
    <property type="molecule type" value="Genomic_DNA"/>
</dbReference>
<dbReference type="PANTHER" id="PTHR42894">
    <property type="entry name" value="N-(5'-PHOSPHORIBOSYL)ANTHRANILATE ISOMERASE"/>
    <property type="match status" value="1"/>
</dbReference>
<dbReference type="CDD" id="cd00405">
    <property type="entry name" value="PRAI"/>
    <property type="match status" value="1"/>
</dbReference>
<evidence type="ECO:0000259" key="11">
    <source>
        <dbReference type="Pfam" id="PF00697"/>
    </source>
</evidence>
<comment type="pathway">
    <text evidence="2 9">Amino-acid biosynthesis; L-tryptophan biosynthesis; L-tryptophan from chorismate: step 3/5.</text>
</comment>
<dbReference type="NCBIfam" id="NF002298">
    <property type="entry name" value="PRK01222.1-4"/>
    <property type="match status" value="1"/>
</dbReference>
<dbReference type="NCBIfam" id="NF002296">
    <property type="entry name" value="PRK01222.1-2"/>
    <property type="match status" value="1"/>
</dbReference>
<keyword evidence="6 9" id="KW-0822">Tryptophan biosynthesis</keyword>
<sequence length="238" mass="25631">MSRTLFRTRIKFCGMTRAGDVRLASELGADAVGFVFAEGSPRYVHPEEARAMRQALAPLVDSVAVFRDNPAAQVREVVKQVRPSLLQFHGDEDDAFCRGFGVPYLKAVPMGDTAIDNAIALQVRYPAAAAFLFDSHGGGAEGGSGTTFDWSRIPDGMNKPVMVAGGLSPENVFDAVVATLPWGVDVATGVESAPGVKDGERMRRFVAEVRRADCHVEPDLEADRQPGTGATRRTDHSR</sequence>
<dbReference type="RefSeq" id="WP_345294925.1">
    <property type="nucleotide sequence ID" value="NZ_BAABJY010000002.1"/>
</dbReference>
<evidence type="ECO:0000256" key="3">
    <source>
        <dbReference type="ARBA" id="ARBA00012572"/>
    </source>
</evidence>
<keyword evidence="13" id="KW-1185">Reference proteome</keyword>
<feature type="compositionally biased region" description="Basic and acidic residues" evidence="10">
    <location>
        <begin position="215"/>
        <end position="224"/>
    </location>
</feature>
<evidence type="ECO:0000313" key="13">
    <source>
        <dbReference type="Proteomes" id="UP001501323"/>
    </source>
</evidence>
<evidence type="ECO:0000256" key="2">
    <source>
        <dbReference type="ARBA" id="ARBA00004664"/>
    </source>
</evidence>
<dbReference type="GO" id="GO:0016853">
    <property type="term" value="F:isomerase activity"/>
    <property type="evidence" value="ECO:0007669"/>
    <property type="project" value="UniProtKB-KW"/>
</dbReference>
<evidence type="ECO:0000256" key="9">
    <source>
        <dbReference type="HAMAP-Rule" id="MF_00135"/>
    </source>
</evidence>
<feature type="domain" description="N-(5'phosphoribosyl) anthranilate isomerase (PRAI)" evidence="11">
    <location>
        <begin position="11"/>
        <end position="207"/>
    </location>
</feature>
<feature type="region of interest" description="Disordered" evidence="10">
    <location>
        <begin position="215"/>
        <end position="238"/>
    </location>
</feature>
<dbReference type="InterPro" id="IPR001240">
    <property type="entry name" value="PRAI_dom"/>
</dbReference>
<keyword evidence="7 9" id="KW-0057">Aromatic amino acid biosynthesis</keyword>
<comment type="catalytic activity">
    <reaction evidence="1 9">
        <text>N-(5-phospho-beta-D-ribosyl)anthranilate = 1-(2-carboxyphenylamino)-1-deoxy-D-ribulose 5-phosphate</text>
        <dbReference type="Rhea" id="RHEA:21540"/>
        <dbReference type="ChEBI" id="CHEBI:18277"/>
        <dbReference type="ChEBI" id="CHEBI:58613"/>
        <dbReference type="EC" id="5.3.1.24"/>
    </reaction>
</comment>
<evidence type="ECO:0000256" key="6">
    <source>
        <dbReference type="ARBA" id="ARBA00022822"/>
    </source>
</evidence>
<reference evidence="13" key="1">
    <citation type="journal article" date="2019" name="Int. J. Syst. Evol. Microbiol.">
        <title>The Global Catalogue of Microorganisms (GCM) 10K type strain sequencing project: providing services to taxonomists for standard genome sequencing and annotation.</title>
        <authorList>
            <consortium name="The Broad Institute Genomics Platform"/>
            <consortium name="The Broad Institute Genome Sequencing Center for Infectious Disease"/>
            <person name="Wu L."/>
            <person name="Ma J."/>
        </authorList>
    </citation>
    <scope>NUCLEOTIDE SEQUENCE [LARGE SCALE GENOMIC DNA]</scope>
    <source>
        <strain evidence="13">JCM 18392</strain>
    </source>
</reference>
<evidence type="ECO:0000256" key="10">
    <source>
        <dbReference type="SAM" id="MobiDB-lite"/>
    </source>
</evidence>
<keyword evidence="8 9" id="KW-0413">Isomerase</keyword>
<comment type="caution">
    <text evidence="12">The sequence shown here is derived from an EMBL/GenBank/DDBJ whole genome shotgun (WGS) entry which is preliminary data.</text>
</comment>
<accession>A0ABP9E2T7</accession>
<gene>
    <name evidence="9" type="primary">trpF</name>
    <name evidence="12" type="ORF">GCM10023332_15370</name>
</gene>
<dbReference type="SUPFAM" id="SSF51366">
    <property type="entry name" value="Ribulose-phoshate binding barrel"/>
    <property type="match status" value="1"/>
</dbReference>
<dbReference type="HAMAP" id="MF_00135">
    <property type="entry name" value="PRAI"/>
    <property type="match status" value="1"/>
</dbReference>
<dbReference type="InterPro" id="IPR013785">
    <property type="entry name" value="Aldolase_TIM"/>
</dbReference>
<dbReference type="Proteomes" id="UP001501323">
    <property type="component" value="Unassembled WGS sequence"/>
</dbReference>
<protein>
    <recommendedName>
        <fullName evidence="4 9">N-(5'-phosphoribosyl)anthranilate isomerase</fullName>
        <shortName evidence="9">PRAI</shortName>
        <ecNumber evidence="3 9">5.3.1.24</ecNumber>
    </recommendedName>
</protein>
<evidence type="ECO:0000256" key="8">
    <source>
        <dbReference type="ARBA" id="ARBA00023235"/>
    </source>
</evidence>
<name>A0ABP9E2T7_9GAMM</name>
<proteinExistence type="inferred from homology"/>
<evidence type="ECO:0000313" key="12">
    <source>
        <dbReference type="EMBL" id="GAA4864157.1"/>
    </source>
</evidence>
<comment type="similarity">
    <text evidence="9">Belongs to the TrpF family.</text>
</comment>
<dbReference type="Pfam" id="PF00697">
    <property type="entry name" value="PRAI"/>
    <property type="match status" value="1"/>
</dbReference>
<evidence type="ECO:0000256" key="5">
    <source>
        <dbReference type="ARBA" id="ARBA00022605"/>
    </source>
</evidence>
<keyword evidence="5 9" id="KW-0028">Amino-acid biosynthesis</keyword>
<evidence type="ECO:0000256" key="7">
    <source>
        <dbReference type="ARBA" id="ARBA00023141"/>
    </source>
</evidence>